<comment type="caution">
    <text evidence="1">The sequence shown here is derived from an EMBL/GenBank/DDBJ whole genome shotgun (WGS) entry which is preliminary data.</text>
</comment>
<reference evidence="1" key="1">
    <citation type="journal article" date="2014" name="Int. J. Syst. Evol. Microbiol.">
        <title>Complete genome sequence of Corynebacterium casei LMG S-19264T (=DSM 44701T), isolated from a smear-ripened cheese.</title>
        <authorList>
            <consortium name="US DOE Joint Genome Institute (JGI-PGF)"/>
            <person name="Walter F."/>
            <person name="Albersmeier A."/>
            <person name="Kalinowski J."/>
            <person name="Ruckert C."/>
        </authorList>
    </citation>
    <scope>NUCLEOTIDE SEQUENCE</scope>
    <source>
        <strain evidence="1">JCM 4059</strain>
    </source>
</reference>
<dbReference type="Proteomes" id="UP000638313">
    <property type="component" value="Unassembled WGS sequence"/>
</dbReference>
<dbReference type="PANTHER" id="PTHR43422:SF3">
    <property type="entry name" value="THIAMINE THIAZOLE SYNTHASE"/>
    <property type="match status" value="1"/>
</dbReference>
<dbReference type="AlphaFoldDB" id="A0A919B0V2"/>
<dbReference type="RefSeq" id="WP_190128791.1">
    <property type="nucleotide sequence ID" value="NZ_BNBD01000002.1"/>
</dbReference>
<organism evidence="1 2">
    <name type="scientific">Streptomyces mashuensis</name>
    <dbReference type="NCBI Taxonomy" id="33904"/>
    <lineage>
        <taxon>Bacteria</taxon>
        <taxon>Bacillati</taxon>
        <taxon>Actinomycetota</taxon>
        <taxon>Actinomycetes</taxon>
        <taxon>Kitasatosporales</taxon>
        <taxon>Streptomycetaceae</taxon>
        <taxon>Streptomyces</taxon>
    </lineage>
</organism>
<accession>A0A919B0V2</accession>
<dbReference type="Pfam" id="PF12831">
    <property type="entry name" value="FAD_oxidored"/>
    <property type="match status" value="1"/>
</dbReference>
<dbReference type="PANTHER" id="PTHR43422">
    <property type="entry name" value="THIAMINE THIAZOLE SYNTHASE"/>
    <property type="match status" value="1"/>
</dbReference>
<dbReference type="EMBL" id="BNBD01000002">
    <property type="protein sequence ID" value="GHF36077.1"/>
    <property type="molecule type" value="Genomic_DNA"/>
</dbReference>
<gene>
    <name evidence="1" type="ORF">GCM10010218_16940</name>
</gene>
<evidence type="ECO:0000313" key="1">
    <source>
        <dbReference type="EMBL" id="GHF36077.1"/>
    </source>
</evidence>
<name>A0A919B0V2_9ACTN</name>
<keyword evidence="2" id="KW-1185">Reference proteome</keyword>
<dbReference type="InterPro" id="IPR036188">
    <property type="entry name" value="FAD/NAD-bd_sf"/>
</dbReference>
<evidence type="ECO:0000313" key="2">
    <source>
        <dbReference type="Proteomes" id="UP000638313"/>
    </source>
</evidence>
<dbReference type="Gene3D" id="3.50.50.60">
    <property type="entry name" value="FAD/NAD(P)-binding domain"/>
    <property type="match status" value="1"/>
</dbReference>
<sequence>MSGAGNGVTGRHAVVLGGGLAGLLAAHVLAAHAEKVTLVERDRFPDGPESRPGLPQDRHTHVLLLGGQHAVEKLLPGLVGELVAEGAPRIGAPRDIVHWQAGTYYRRTEPTTHYLTGSRPLTDWVVRRRVLAHPRITTVEGAEAVGLLGDARRVRGVRLRERGSSGRGTHDLAADLVLDTTGRSSRAPRWLAALGAEPPHEEHLETGLAYATRFFKARPADQDLTYRGVYVVPNPAQRRAGIMLPLEGDRWSVILSGVRGDEPPTDEDGFLAFAATLPHPLLHDWLREADPLTPIHGFRKTANVRRRYDRPGRRPAGFLAAGEALCSFNPIYGQGLSVAALSAVALRDALDDPRRTPTTLRVQRALFEATRQAWDISAGADKNMPGATGNALRPRAVDKPAEWYMTRLVARATGDPVVGRAFRDVLSLTAPTASLFAPRVAAAVLFGRGGQAPTEPPLHRE</sequence>
<protein>
    <recommendedName>
        <fullName evidence="3">Monooxygenase</fullName>
    </recommendedName>
</protein>
<dbReference type="SUPFAM" id="SSF51905">
    <property type="entry name" value="FAD/NAD(P)-binding domain"/>
    <property type="match status" value="1"/>
</dbReference>
<evidence type="ECO:0008006" key="3">
    <source>
        <dbReference type="Google" id="ProtNLM"/>
    </source>
</evidence>
<reference evidence="1" key="2">
    <citation type="submission" date="2020-09" db="EMBL/GenBank/DDBJ databases">
        <authorList>
            <person name="Sun Q."/>
            <person name="Ohkuma M."/>
        </authorList>
    </citation>
    <scope>NUCLEOTIDE SEQUENCE</scope>
    <source>
        <strain evidence="1">JCM 4059</strain>
    </source>
</reference>
<proteinExistence type="predicted"/>